<protein>
    <submittedName>
        <fullName evidence="1">Uncharacterized protein</fullName>
    </submittedName>
</protein>
<comment type="caution">
    <text evidence="1">The sequence shown here is derived from an EMBL/GenBank/DDBJ whole genome shotgun (WGS) entry which is preliminary data.</text>
</comment>
<evidence type="ECO:0000313" key="2">
    <source>
        <dbReference type="Proteomes" id="UP001054837"/>
    </source>
</evidence>
<proteinExistence type="predicted"/>
<keyword evidence="2" id="KW-1185">Reference proteome</keyword>
<evidence type="ECO:0000313" key="1">
    <source>
        <dbReference type="EMBL" id="GIX86343.1"/>
    </source>
</evidence>
<reference evidence="1 2" key="1">
    <citation type="submission" date="2021-06" db="EMBL/GenBank/DDBJ databases">
        <title>Caerostris darwini draft genome.</title>
        <authorList>
            <person name="Kono N."/>
            <person name="Arakawa K."/>
        </authorList>
    </citation>
    <scope>NUCLEOTIDE SEQUENCE [LARGE SCALE GENOMIC DNA]</scope>
</reference>
<dbReference type="AlphaFoldDB" id="A0AAV4NRH1"/>
<organism evidence="1 2">
    <name type="scientific">Caerostris darwini</name>
    <dbReference type="NCBI Taxonomy" id="1538125"/>
    <lineage>
        <taxon>Eukaryota</taxon>
        <taxon>Metazoa</taxon>
        <taxon>Ecdysozoa</taxon>
        <taxon>Arthropoda</taxon>
        <taxon>Chelicerata</taxon>
        <taxon>Arachnida</taxon>
        <taxon>Araneae</taxon>
        <taxon>Araneomorphae</taxon>
        <taxon>Entelegynae</taxon>
        <taxon>Araneoidea</taxon>
        <taxon>Araneidae</taxon>
        <taxon>Caerostris</taxon>
    </lineage>
</organism>
<gene>
    <name evidence="1" type="ORF">CDAR_590271</name>
</gene>
<accession>A0AAV4NRH1</accession>
<dbReference type="EMBL" id="BPLQ01001877">
    <property type="protein sequence ID" value="GIX86343.1"/>
    <property type="molecule type" value="Genomic_DNA"/>
</dbReference>
<dbReference type="Proteomes" id="UP001054837">
    <property type="component" value="Unassembled WGS sequence"/>
</dbReference>
<sequence length="111" mass="11733">MIAGARRSEPRGAQINEPSVTSAELKIALWSAGKGRWPPLSPALKAGGNELKELDDGQGGCRKACKIAPESSIFKTFPASLCARWVTPVPNKEGTELMGSLLGLQGRVVAF</sequence>
<name>A0AAV4NRH1_9ARAC</name>